<dbReference type="OrthoDB" id="9772736at2"/>
<dbReference type="GO" id="GO:0010181">
    <property type="term" value="F:FMN binding"/>
    <property type="evidence" value="ECO:0007669"/>
    <property type="project" value="InterPro"/>
</dbReference>
<proteinExistence type="inferred from homology"/>
<dbReference type="SUPFAM" id="SSF51395">
    <property type="entry name" value="FMN-linked oxidoreductases"/>
    <property type="match status" value="1"/>
</dbReference>
<comment type="similarity">
    <text evidence="2">Belongs to the NADH:flavin oxidoreductase/NADH oxidase family.</text>
</comment>
<dbReference type="PANTHER" id="PTHR22893:SF91">
    <property type="entry name" value="NADPH DEHYDROGENASE 2-RELATED"/>
    <property type="match status" value="1"/>
</dbReference>
<evidence type="ECO:0000259" key="4">
    <source>
        <dbReference type="Pfam" id="PF00724"/>
    </source>
</evidence>
<keyword evidence="6" id="KW-1185">Reference proteome</keyword>
<evidence type="ECO:0000256" key="3">
    <source>
        <dbReference type="ARBA" id="ARBA00023002"/>
    </source>
</evidence>
<dbReference type="Pfam" id="PF00724">
    <property type="entry name" value="Oxidored_FMN"/>
    <property type="match status" value="1"/>
</dbReference>
<dbReference type="FunFam" id="3.20.20.70:FF:000059">
    <property type="entry name" value="N-ethylmaleimide reductase, FMN-linked"/>
    <property type="match status" value="1"/>
</dbReference>
<dbReference type="Proteomes" id="UP000538666">
    <property type="component" value="Unassembled WGS sequence"/>
</dbReference>
<dbReference type="RefSeq" id="WP_050058628.1">
    <property type="nucleotide sequence ID" value="NZ_JACHEK010000003.1"/>
</dbReference>
<evidence type="ECO:0000313" key="6">
    <source>
        <dbReference type="Proteomes" id="UP000538666"/>
    </source>
</evidence>
<dbReference type="PANTHER" id="PTHR22893">
    <property type="entry name" value="NADH OXIDOREDUCTASE-RELATED"/>
    <property type="match status" value="1"/>
</dbReference>
<keyword evidence="3 5" id="KW-0560">Oxidoreductase</keyword>
<sequence length="373" mass="40623">MSKHTTELLLSHYTLGDLDLPNRIVMAPLTRSRAAEGGVPTPLMAEYYAQRASAGLIIAEATQISAEGRGYDGTPGIYTEAQIAGWELVTHAVHTCGGRIFLQLWHVGRISHTSLQPDNRAPVAPSAIPAKAQTFIDGRFVEVSEPRALERNEIREIVDAYVLATRNALWAGFDGVEVHAANGYLIDQFLRDGSNERTDEYGGSIENRTRFLTEVMQGVIEEASEDCVGVRISPVSSVNDAHDSNPTELFSDVVKVLDRLKPVYLHVIEGQTNGPRDIDPSFDFHALRQKFHRTYMANNGYTLELAAQCIEAGDANLVAFGGPFIANPDLVERFRANEPLNAPDPATFYGGGARGYTDYPAIGNLSCSVGSSS</sequence>
<dbReference type="EC" id="1.-.-.-" evidence="5"/>
<dbReference type="CDD" id="cd02933">
    <property type="entry name" value="OYE_like_FMN"/>
    <property type="match status" value="1"/>
</dbReference>
<dbReference type="InterPro" id="IPR013785">
    <property type="entry name" value="Aldolase_TIM"/>
</dbReference>
<gene>
    <name evidence="5" type="ORF">HNQ77_001744</name>
</gene>
<evidence type="ECO:0000256" key="1">
    <source>
        <dbReference type="ARBA" id="ARBA00001917"/>
    </source>
</evidence>
<comment type="cofactor">
    <cofactor evidence="1">
        <name>FMN</name>
        <dbReference type="ChEBI" id="CHEBI:58210"/>
    </cofactor>
</comment>
<accession>A0A841JTG7</accession>
<dbReference type="GO" id="GO:0005829">
    <property type="term" value="C:cytosol"/>
    <property type="evidence" value="ECO:0007669"/>
    <property type="project" value="TreeGrafter"/>
</dbReference>
<dbReference type="InterPro" id="IPR001155">
    <property type="entry name" value="OxRdtase_FMN_N"/>
</dbReference>
<dbReference type="GO" id="GO:0016628">
    <property type="term" value="F:oxidoreductase activity, acting on the CH-CH group of donors, NAD or NADP as acceptor"/>
    <property type="evidence" value="ECO:0007669"/>
    <property type="project" value="UniProtKB-ARBA"/>
</dbReference>
<dbReference type="AlphaFoldDB" id="A0A841JTG7"/>
<evidence type="ECO:0000313" key="5">
    <source>
        <dbReference type="EMBL" id="MBB6143795.1"/>
    </source>
</evidence>
<dbReference type="EMBL" id="JACHEK010000003">
    <property type="protein sequence ID" value="MBB6143795.1"/>
    <property type="molecule type" value="Genomic_DNA"/>
</dbReference>
<reference evidence="5 6" key="1">
    <citation type="submission" date="2020-08" db="EMBL/GenBank/DDBJ databases">
        <title>Genomic Encyclopedia of Type Strains, Phase IV (KMG-IV): sequencing the most valuable type-strain genomes for metagenomic binning, comparative biology and taxonomic classification.</title>
        <authorList>
            <person name="Goeker M."/>
        </authorList>
    </citation>
    <scope>NUCLEOTIDE SEQUENCE [LARGE SCALE GENOMIC DNA]</scope>
    <source>
        <strain evidence="5 6">DSM 103733</strain>
    </source>
</reference>
<dbReference type="Gene3D" id="3.20.20.70">
    <property type="entry name" value="Aldolase class I"/>
    <property type="match status" value="1"/>
</dbReference>
<name>A0A841JTG7_9BACT</name>
<dbReference type="InterPro" id="IPR045247">
    <property type="entry name" value="Oye-like"/>
</dbReference>
<organism evidence="5 6">
    <name type="scientific">Silvibacterium bohemicum</name>
    <dbReference type="NCBI Taxonomy" id="1577686"/>
    <lineage>
        <taxon>Bacteria</taxon>
        <taxon>Pseudomonadati</taxon>
        <taxon>Acidobacteriota</taxon>
        <taxon>Terriglobia</taxon>
        <taxon>Terriglobales</taxon>
        <taxon>Acidobacteriaceae</taxon>
        <taxon>Silvibacterium</taxon>
    </lineage>
</organism>
<feature type="domain" description="NADH:flavin oxidoreductase/NADH oxidase N-terminal" evidence="4">
    <location>
        <begin position="14"/>
        <end position="340"/>
    </location>
</feature>
<evidence type="ECO:0000256" key="2">
    <source>
        <dbReference type="ARBA" id="ARBA00005979"/>
    </source>
</evidence>
<comment type="caution">
    <text evidence="5">The sequence shown here is derived from an EMBL/GenBank/DDBJ whole genome shotgun (WGS) entry which is preliminary data.</text>
</comment>
<protein>
    <submittedName>
        <fullName evidence="5">N-ethylmaleimide reductase</fullName>
        <ecNumber evidence="5">1.-.-.-</ecNumber>
    </submittedName>
</protein>